<reference evidence="4" key="1">
    <citation type="submission" date="2014-11" db="EMBL/GenBank/DDBJ databases">
        <authorList>
            <person name="Otto D Thomas"/>
            <person name="Naeem Raeece"/>
        </authorList>
    </citation>
    <scope>NUCLEOTIDE SEQUENCE</scope>
</reference>
<evidence type="ECO:0000256" key="1">
    <source>
        <dbReference type="ARBA" id="ARBA00022676"/>
    </source>
</evidence>
<dbReference type="Gene3D" id="3.40.50.2000">
    <property type="entry name" value="Glycogen Phosphorylase B"/>
    <property type="match status" value="2"/>
</dbReference>
<evidence type="ECO:0000313" key="4">
    <source>
        <dbReference type="EMBL" id="CEM51523.1"/>
    </source>
</evidence>
<dbReference type="Pfam" id="PF00201">
    <property type="entry name" value="UDPGT"/>
    <property type="match status" value="1"/>
</dbReference>
<organism evidence="4">
    <name type="scientific">Chromera velia CCMP2878</name>
    <dbReference type="NCBI Taxonomy" id="1169474"/>
    <lineage>
        <taxon>Eukaryota</taxon>
        <taxon>Sar</taxon>
        <taxon>Alveolata</taxon>
        <taxon>Colpodellida</taxon>
        <taxon>Chromeraceae</taxon>
        <taxon>Chromera</taxon>
    </lineage>
</organism>
<feature type="transmembrane region" description="Helical" evidence="3">
    <location>
        <begin position="557"/>
        <end position="580"/>
    </location>
</feature>
<protein>
    <recommendedName>
        <fullName evidence="5">UDP-glycosyltransferases domain-containing protein</fullName>
    </recommendedName>
</protein>
<keyword evidence="1" id="KW-0328">Glycosyltransferase</keyword>
<evidence type="ECO:0000256" key="2">
    <source>
        <dbReference type="ARBA" id="ARBA00022679"/>
    </source>
</evidence>
<sequence length="669" mass="71281">MVTPGCCGAAKGHVPFGKLLLLGVVTVCACFIGGALAGRSAVKSRGDGDIVLVGPPASPLHPLLSLAGELDRRGQKVTVLSMKGGLKKAERYGVAHLYEEIGDYGVDELSDKIEKTLNNPGVSFTASFRELAPMLAKMSAALSDGFASYIQRRLGAGRGVPSLAVVAMMSNGVMRKCDQHGIPFIISHPTVAIAPVFSALPYVPVIFTGVPLTGKTFIQRTFNAALHTVFGLVLPLVGYPVEFLDPSAFSGRPRLIHSFPGLDYPRHASPLDMYTGPMVTRGQADPSKIDEKDRAWIAEGGGRTLVYVSMGSVMELDVQTASSFIQGYARLSVGPQGCEGLAEGTVALKETEKGPRFFWALSGRQQKRLGLSTAESPDEGAISLSESDIQCAKNLADRGDLRIVGWGATPSMLALPETALFLTHCGGNGVHEAVFARTPMVGVPFAGDQQEVCARAERAGVMRYVYRGDLTTDTLEKTLRSVLTGSENIGKPGGGVVSEPYLGFVEAVDRLERLSRLYGGVSTAADIVETFLETGNEGARLLAPPTEKIGVNRLEMLWCWVSAFCVDVILALIVCAFAFGCCLGKGKCSRRRGVKVQKAISGTTRSGRRYLNLALPANAEEAEQQMSGRPPDPAALQVQIDALQAQLQQRDADLAATQQAQQQLTQQLA</sequence>
<dbReference type="EMBL" id="CDMZ01004970">
    <property type="protein sequence ID" value="CEM51523.1"/>
    <property type="molecule type" value="Genomic_DNA"/>
</dbReference>
<dbReference type="PANTHER" id="PTHR48043:SF145">
    <property type="entry name" value="FI06409P-RELATED"/>
    <property type="match status" value="1"/>
</dbReference>
<evidence type="ECO:0000256" key="3">
    <source>
        <dbReference type="SAM" id="Phobius"/>
    </source>
</evidence>
<keyword evidence="3" id="KW-0472">Membrane</keyword>
<dbReference type="CDD" id="cd03784">
    <property type="entry name" value="GT1_Gtf-like"/>
    <property type="match status" value="1"/>
</dbReference>
<keyword evidence="3" id="KW-1133">Transmembrane helix</keyword>
<dbReference type="InterPro" id="IPR002213">
    <property type="entry name" value="UDP_glucos_trans"/>
</dbReference>
<name>A0A0G4I3P5_9ALVE</name>
<keyword evidence="3" id="KW-0812">Transmembrane</keyword>
<evidence type="ECO:0008006" key="5">
    <source>
        <dbReference type="Google" id="ProtNLM"/>
    </source>
</evidence>
<dbReference type="AlphaFoldDB" id="A0A0G4I3P5"/>
<dbReference type="GO" id="GO:0008194">
    <property type="term" value="F:UDP-glycosyltransferase activity"/>
    <property type="evidence" value="ECO:0007669"/>
    <property type="project" value="InterPro"/>
</dbReference>
<dbReference type="VEuPathDB" id="CryptoDB:Cvel_10683"/>
<gene>
    <name evidence="4" type="ORF">Cvel_10683</name>
</gene>
<feature type="transmembrane region" description="Helical" evidence="3">
    <location>
        <begin position="19"/>
        <end position="37"/>
    </location>
</feature>
<keyword evidence="2" id="KW-0808">Transferase</keyword>
<dbReference type="InterPro" id="IPR050271">
    <property type="entry name" value="UDP-glycosyltransferase"/>
</dbReference>
<proteinExistence type="predicted"/>
<accession>A0A0G4I3P5</accession>
<dbReference type="PhylomeDB" id="A0A0G4I3P5"/>
<dbReference type="PANTHER" id="PTHR48043">
    <property type="entry name" value="EG:EG0003.4 PROTEIN-RELATED"/>
    <property type="match status" value="1"/>
</dbReference>
<dbReference type="SUPFAM" id="SSF53756">
    <property type="entry name" value="UDP-Glycosyltransferase/glycogen phosphorylase"/>
    <property type="match status" value="1"/>
</dbReference>